<dbReference type="EMBL" id="MFJX01000057">
    <property type="protein sequence ID" value="OGG29746.1"/>
    <property type="molecule type" value="Genomic_DNA"/>
</dbReference>
<dbReference type="Pfam" id="PF02674">
    <property type="entry name" value="Colicin_V"/>
    <property type="match status" value="1"/>
</dbReference>
<sequence>MHFNWVDFIIIGLFVYQAYKGWYSGFVSLGVNFIAFIVSLWLAVVFHQNLADFFTDKFGIASIWATLISYTAIVMAGQMSVMQILHKVISKVPKKIAESKFNSVLGAVVSSLNGLTIVALVLLVILALPLRGTVRKDIRESSVGGAMVRLVEQYGGKFNVTMSDFQKKATAFFTIEPNSKESVNLDIAPKSGDLEVDDVDERKLLELVNAERDKAGAPKLTVDVAIVTVARKHSRDMFERRYFAHVGPDGKSPADRMQAGEVRFSVVGENLAYAQDVTTVHQGLMDSPEHKKNILDPAFRRIGIGIINTDSFGMMVTQDFAN</sequence>
<evidence type="ECO:0000313" key="7">
    <source>
        <dbReference type="EMBL" id="OGG29746.1"/>
    </source>
</evidence>
<evidence type="ECO:0000259" key="6">
    <source>
        <dbReference type="Pfam" id="PF00188"/>
    </source>
</evidence>
<comment type="subcellular location">
    <subcellularLocation>
        <location evidence="1">Membrane</location>
        <topology evidence="1">Multi-pass membrane protein</topology>
    </subcellularLocation>
</comment>
<dbReference type="InterPro" id="IPR035940">
    <property type="entry name" value="CAP_sf"/>
</dbReference>
<evidence type="ECO:0000256" key="2">
    <source>
        <dbReference type="ARBA" id="ARBA00022692"/>
    </source>
</evidence>
<accession>A0A1F6AYK0</accession>
<comment type="caution">
    <text evidence="7">The sequence shown here is derived from an EMBL/GenBank/DDBJ whole genome shotgun (WGS) entry which is preliminary data.</text>
</comment>
<feature type="transmembrane region" description="Helical" evidence="5">
    <location>
        <begin position="58"/>
        <end position="85"/>
    </location>
</feature>
<evidence type="ECO:0000256" key="5">
    <source>
        <dbReference type="SAM" id="Phobius"/>
    </source>
</evidence>
<feature type="transmembrane region" description="Helical" evidence="5">
    <location>
        <begin position="22"/>
        <end position="46"/>
    </location>
</feature>
<dbReference type="PANTHER" id="PTHR31157">
    <property type="entry name" value="SCP DOMAIN-CONTAINING PROTEIN"/>
    <property type="match status" value="1"/>
</dbReference>
<evidence type="ECO:0000313" key="8">
    <source>
        <dbReference type="Proteomes" id="UP000176450"/>
    </source>
</evidence>
<dbReference type="AlphaFoldDB" id="A0A1F6AYK0"/>
<evidence type="ECO:0000256" key="4">
    <source>
        <dbReference type="ARBA" id="ARBA00023136"/>
    </source>
</evidence>
<keyword evidence="2 5" id="KW-0812">Transmembrane</keyword>
<dbReference type="SUPFAM" id="SSF55797">
    <property type="entry name" value="PR-1-like"/>
    <property type="match status" value="1"/>
</dbReference>
<dbReference type="Proteomes" id="UP000176450">
    <property type="component" value="Unassembled WGS sequence"/>
</dbReference>
<dbReference type="PANTHER" id="PTHR31157:SF1">
    <property type="entry name" value="SCP DOMAIN-CONTAINING PROTEIN"/>
    <property type="match status" value="1"/>
</dbReference>
<protein>
    <recommendedName>
        <fullName evidence="6">SCP domain-containing protein</fullName>
    </recommendedName>
</protein>
<reference evidence="7 8" key="1">
    <citation type="journal article" date="2016" name="Nat. Commun.">
        <title>Thousands of microbial genomes shed light on interconnected biogeochemical processes in an aquifer system.</title>
        <authorList>
            <person name="Anantharaman K."/>
            <person name="Brown C.T."/>
            <person name="Hug L.A."/>
            <person name="Sharon I."/>
            <person name="Castelle C.J."/>
            <person name="Probst A.J."/>
            <person name="Thomas B.C."/>
            <person name="Singh A."/>
            <person name="Wilkins M.J."/>
            <person name="Karaoz U."/>
            <person name="Brodie E.L."/>
            <person name="Williams K.H."/>
            <person name="Hubbard S.S."/>
            <person name="Banfield J.F."/>
        </authorList>
    </citation>
    <scope>NUCLEOTIDE SEQUENCE [LARGE SCALE GENOMIC DNA]</scope>
</reference>
<feature type="transmembrane region" description="Helical" evidence="5">
    <location>
        <begin position="105"/>
        <end position="130"/>
    </location>
</feature>
<evidence type="ECO:0000256" key="3">
    <source>
        <dbReference type="ARBA" id="ARBA00022989"/>
    </source>
</evidence>
<dbReference type="Pfam" id="PF00188">
    <property type="entry name" value="CAP"/>
    <property type="match status" value="1"/>
</dbReference>
<dbReference type="InterPro" id="IPR003825">
    <property type="entry name" value="Colicin-V_CvpA"/>
</dbReference>
<dbReference type="CDD" id="cd05379">
    <property type="entry name" value="CAP_bacterial"/>
    <property type="match status" value="1"/>
</dbReference>
<dbReference type="GO" id="GO:0016020">
    <property type="term" value="C:membrane"/>
    <property type="evidence" value="ECO:0007669"/>
    <property type="project" value="UniProtKB-SubCell"/>
</dbReference>
<dbReference type="GO" id="GO:0009403">
    <property type="term" value="P:toxin biosynthetic process"/>
    <property type="evidence" value="ECO:0007669"/>
    <property type="project" value="InterPro"/>
</dbReference>
<organism evidence="7 8">
    <name type="scientific">Candidatus Gottesmanbacteria bacterium RIFCSPLOWO2_01_FULL_46_9</name>
    <dbReference type="NCBI Taxonomy" id="1798394"/>
    <lineage>
        <taxon>Bacteria</taxon>
        <taxon>Candidatus Gottesmaniibacteriota</taxon>
    </lineage>
</organism>
<proteinExistence type="predicted"/>
<keyword evidence="4 5" id="KW-0472">Membrane</keyword>
<dbReference type="Gene3D" id="3.40.33.10">
    <property type="entry name" value="CAP"/>
    <property type="match status" value="1"/>
</dbReference>
<keyword evidence="3 5" id="KW-1133">Transmembrane helix</keyword>
<evidence type="ECO:0000256" key="1">
    <source>
        <dbReference type="ARBA" id="ARBA00004141"/>
    </source>
</evidence>
<feature type="domain" description="SCP" evidence="6">
    <location>
        <begin position="205"/>
        <end position="320"/>
    </location>
</feature>
<gene>
    <name evidence="7" type="ORF">A3A63_01480</name>
</gene>
<dbReference type="InterPro" id="IPR014044">
    <property type="entry name" value="CAP_dom"/>
</dbReference>
<name>A0A1F6AYK0_9BACT</name>